<dbReference type="InterPro" id="IPR052559">
    <property type="entry name" value="V-haloperoxidase"/>
</dbReference>
<keyword evidence="2" id="KW-0732">Signal</keyword>
<dbReference type="CDD" id="cd03398">
    <property type="entry name" value="PAP2_haloperoxidase"/>
    <property type="match status" value="1"/>
</dbReference>
<protein>
    <recommendedName>
        <fullName evidence="5">PAP2 superfamily protein</fullName>
    </recommendedName>
</protein>
<evidence type="ECO:0000313" key="3">
    <source>
        <dbReference type="EMBL" id="NYE69879.1"/>
    </source>
</evidence>
<gene>
    <name evidence="3" type="ORF">BKA15_001208</name>
</gene>
<dbReference type="AlphaFoldDB" id="A0A7Y9I444"/>
<dbReference type="Gene3D" id="1.10.606.20">
    <property type="match status" value="1"/>
</dbReference>
<dbReference type="PANTHER" id="PTHR34599:SF1">
    <property type="entry name" value="PHOSPHATIDIC ACID PHOSPHATASE TYPE 2_HALOPEROXIDASE DOMAIN-CONTAINING PROTEIN"/>
    <property type="match status" value="1"/>
</dbReference>
<evidence type="ECO:0000256" key="1">
    <source>
        <dbReference type="SAM" id="MobiDB-lite"/>
    </source>
</evidence>
<evidence type="ECO:0008006" key="5">
    <source>
        <dbReference type="Google" id="ProtNLM"/>
    </source>
</evidence>
<proteinExistence type="predicted"/>
<feature type="chain" id="PRO_5031250480" description="PAP2 superfamily protein" evidence="2">
    <location>
        <begin position="26"/>
        <end position="419"/>
    </location>
</feature>
<organism evidence="3 4">
    <name type="scientific">Microlunatus parietis</name>
    <dbReference type="NCBI Taxonomy" id="682979"/>
    <lineage>
        <taxon>Bacteria</taxon>
        <taxon>Bacillati</taxon>
        <taxon>Actinomycetota</taxon>
        <taxon>Actinomycetes</taxon>
        <taxon>Propionibacteriales</taxon>
        <taxon>Propionibacteriaceae</taxon>
        <taxon>Microlunatus</taxon>
    </lineage>
</organism>
<sequence length="419" mass="45746">MNRWRFFAIGLCAVLIMDPAAPAAAAERRHRSAEVITTWNAIAARTISASGLPVQVTSLYFAFVNLATYEAVVTIDGGYQPNYALPRPDPRASAEVAAATAAHDTLAHYFPSARPALDADYQAWLEGQPGGVARQEGRRVGAEAAQAVITDRSDDGRDAPITLDPGPHAPGRWRPTPPARLPMSSPWLGFVDPLTLSSPRQFRLMGPDSLRSKAYADDRAEVAAYGRRTGSARTAEQTETALFWSVSPVLQFQAALRDLVQRRGLDRAEAARLFAAVSTANADALIACWRAKFDDPFWRPITAIREAGPDADPSWTPLTDTPPYPEYASGHACVSGSTTEVLGRLLGHRSIDLNVSSTGSDPSAPVTRHYDSARALDAETMNARIWLGIHFRRAMVDGNQLGHRVARWTLQHRFRPTWC</sequence>
<evidence type="ECO:0000313" key="4">
    <source>
        <dbReference type="Proteomes" id="UP000569914"/>
    </source>
</evidence>
<evidence type="ECO:0000256" key="2">
    <source>
        <dbReference type="SAM" id="SignalP"/>
    </source>
</evidence>
<accession>A0A7Y9I444</accession>
<dbReference type="Proteomes" id="UP000569914">
    <property type="component" value="Unassembled WGS sequence"/>
</dbReference>
<dbReference type="InterPro" id="IPR036938">
    <property type="entry name" value="PAP2/HPO_sf"/>
</dbReference>
<dbReference type="SUPFAM" id="SSF48317">
    <property type="entry name" value="Acid phosphatase/Vanadium-dependent haloperoxidase"/>
    <property type="match status" value="1"/>
</dbReference>
<dbReference type="RefSeq" id="WP_179748940.1">
    <property type="nucleotide sequence ID" value="NZ_JACCBU010000001.1"/>
</dbReference>
<comment type="caution">
    <text evidence="3">The sequence shown here is derived from an EMBL/GenBank/DDBJ whole genome shotgun (WGS) entry which is preliminary data.</text>
</comment>
<keyword evidence="4" id="KW-1185">Reference proteome</keyword>
<feature type="region of interest" description="Disordered" evidence="1">
    <location>
        <begin position="154"/>
        <end position="173"/>
    </location>
</feature>
<dbReference type="EMBL" id="JACCBU010000001">
    <property type="protein sequence ID" value="NYE69879.1"/>
    <property type="molecule type" value="Genomic_DNA"/>
</dbReference>
<reference evidence="3 4" key="1">
    <citation type="submission" date="2020-07" db="EMBL/GenBank/DDBJ databases">
        <title>Sequencing the genomes of 1000 actinobacteria strains.</title>
        <authorList>
            <person name="Klenk H.-P."/>
        </authorList>
    </citation>
    <scope>NUCLEOTIDE SEQUENCE [LARGE SCALE GENOMIC DNA]</scope>
    <source>
        <strain evidence="3 4">DSM 22083</strain>
    </source>
</reference>
<dbReference type="PANTHER" id="PTHR34599">
    <property type="entry name" value="PEROXIDASE-RELATED"/>
    <property type="match status" value="1"/>
</dbReference>
<name>A0A7Y9I444_9ACTN</name>
<feature type="signal peptide" evidence="2">
    <location>
        <begin position="1"/>
        <end position="25"/>
    </location>
</feature>